<keyword evidence="4 6" id="KW-0560">Oxidoreductase</keyword>
<reference evidence="8 9" key="1">
    <citation type="submission" date="2016-10" db="EMBL/GenBank/DDBJ databases">
        <authorList>
            <person name="Varghese N."/>
            <person name="Submissions S."/>
        </authorList>
    </citation>
    <scope>NUCLEOTIDE SEQUENCE [LARGE SCALE GENOMIC DNA]</scope>
    <source>
        <strain evidence="8 9">DSM 18839</strain>
    </source>
</reference>
<dbReference type="FunFam" id="2.170.150.20:FF:000001">
    <property type="entry name" value="Peptide methionine sulfoxide reductase MsrB"/>
    <property type="match status" value="1"/>
</dbReference>
<dbReference type="SUPFAM" id="SSF51316">
    <property type="entry name" value="Mss4-like"/>
    <property type="match status" value="1"/>
</dbReference>
<dbReference type="InterPro" id="IPR028427">
    <property type="entry name" value="Met_Sox_Rdtase_MsrB"/>
</dbReference>
<dbReference type="GO" id="GO:0030091">
    <property type="term" value="P:protein repair"/>
    <property type="evidence" value="ECO:0007669"/>
    <property type="project" value="InterPro"/>
</dbReference>
<dbReference type="RefSeq" id="WP_093147414.1">
    <property type="nucleotide sequence ID" value="NZ_FNBW01000001.1"/>
</dbReference>
<dbReference type="PANTHER" id="PTHR10173">
    <property type="entry name" value="METHIONINE SULFOXIDE REDUCTASE"/>
    <property type="match status" value="1"/>
</dbReference>
<dbReference type="EC" id="1.8.4.12" evidence="6"/>
<feature type="binding site" evidence="6">
    <location>
        <position position="100"/>
    </location>
    <ligand>
        <name>Zn(2+)</name>
        <dbReference type="ChEBI" id="CHEBI:29105"/>
    </ligand>
</feature>
<evidence type="ECO:0000256" key="3">
    <source>
        <dbReference type="ARBA" id="ARBA00022833"/>
    </source>
</evidence>
<dbReference type="InterPro" id="IPR011057">
    <property type="entry name" value="Mss4-like_sf"/>
</dbReference>
<comment type="catalytic activity">
    <reaction evidence="5 6">
        <text>L-methionyl-[protein] + [thioredoxin]-disulfide + H2O = L-methionyl-(R)-S-oxide-[protein] + [thioredoxin]-dithiol</text>
        <dbReference type="Rhea" id="RHEA:24164"/>
        <dbReference type="Rhea" id="RHEA-COMP:10698"/>
        <dbReference type="Rhea" id="RHEA-COMP:10700"/>
        <dbReference type="Rhea" id="RHEA-COMP:12313"/>
        <dbReference type="Rhea" id="RHEA-COMP:12314"/>
        <dbReference type="ChEBI" id="CHEBI:15377"/>
        <dbReference type="ChEBI" id="CHEBI:16044"/>
        <dbReference type="ChEBI" id="CHEBI:29950"/>
        <dbReference type="ChEBI" id="CHEBI:45764"/>
        <dbReference type="ChEBI" id="CHEBI:50058"/>
        <dbReference type="EC" id="1.8.4.12"/>
    </reaction>
</comment>
<feature type="domain" description="MsrB" evidence="7">
    <location>
        <begin position="9"/>
        <end position="131"/>
    </location>
</feature>
<keyword evidence="9" id="KW-1185">Reference proteome</keyword>
<feature type="active site" description="Nucleophile" evidence="6">
    <location>
        <position position="120"/>
    </location>
</feature>
<dbReference type="NCBIfam" id="TIGR00357">
    <property type="entry name" value="peptide-methionine (R)-S-oxide reductase MsrB"/>
    <property type="match status" value="1"/>
</dbReference>
<organism evidence="8 9">
    <name type="scientific">Thalassobaculum litoreum DSM 18839</name>
    <dbReference type="NCBI Taxonomy" id="1123362"/>
    <lineage>
        <taxon>Bacteria</taxon>
        <taxon>Pseudomonadati</taxon>
        <taxon>Pseudomonadota</taxon>
        <taxon>Alphaproteobacteria</taxon>
        <taxon>Rhodospirillales</taxon>
        <taxon>Thalassobaculaceae</taxon>
        <taxon>Thalassobaculum</taxon>
    </lineage>
</organism>
<sequence length="138" mass="15486">MTDKIEKTDAEWKAELTPEQYKVARKHGTERPFANAYHDSKTPGTYVCVCCGQPLFESDTKYDSGTGWPSFWAPISEEAVGTTTDRSFFMTRTEVHCSKCEAHLGHLFPDGPAPTGQRYCMNSASMVLHEKQKDQEAS</sequence>
<dbReference type="GO" id="GO:0008270">
    <property type="term" value="F:zinc ion binding"/>
    <property type="evidence" value="ECO:0007669"/>
    <property type="project" value="UniProtKB-UniRule"/>
</dbReference>
<comment type="caution">
    <text evidence="8">The sequence shown here is derived from an EMBL/GenBank/DDBJ whole genome shotgun (WGS) entry which is preliminary data.</text>
</comment>
<evidence type="ECO:0000256" key="1">
    <source>
        <dbReference type="ARBA" id="ARBA00007174"/>
    </source>
</evidence>
<dbReference type="GO" id="GO:0006979">
    <property type="term" value="P:response to oxidative stress"/>
    <property type="evidence" value="ECO:0007669"/>
    <property type="project" value="InterPro"/>
</dbReference>
<keyword evidence="3 6" id="KW-0862">Zinc</keyword>
<evidence type="ECO:0000256" key="6">
    <source>
        <dbReference type="HAMAP-Rule" id="MF_01400"/>
    </source>
</evidence>
<dbReference type="PANTHER" id="PTHR10173:SF52">
    <property type="entry name" value="METHIONINE-R-SULFOXIDE REDUCTASE B1"/>
    <property type="match status" value="1"/>
</dbReference>
<comment type="similarity">
    <text evidence="1 6">Belongs to the MsrB Met sulfoxide reductase family.</text>
</comment>
<evidence type="ECO:0000256" key="4">
    <source>
        <dbReference type="ARBA" id="ARBA00023002"/>
    </source>
</evidence>
<evidence type="ECO:0000313" key="8">
    <source>
        <dbReference type="EMBL" id="SDF06696.1"/>
    </source>
</evidence>
<proteinExistence type="inferred from homology"/>
<dbReference type="Pfam" id="PF01641">
    <property type="entry name" value="SelR"/>
    <property type="match status" value="1"/>
</dbReference>
<protein>
    <recommendedName>
        <fullName evidence="6">Peptide methionine sulfoxide reductase MsrB</fullName>
        <ecNumber evidence="6">1.8.4.12</ecNumber>
    </recommendedName>
    <alternativeName>
        <fullName evidence="6">Peptide-methionine (R)-S-oxide reductase</fullName>
    </alternativeName>
</protein>
<evidence type="ECO:0000259" key="7">
    <source>
        <dbReference type="PROSITE" id="PS51790"/>
    </source>
</evidence>
<keyword evidence="2 6" id="KW-0479">Metal-binding</keyword>
<dbReference type="AlphaFoldDB" id="A0A8G2BDX4"/>
<dbReference type="Proteomes" id="UP000198615">
    <property type="component" value="Unassembled WGS sequence"/>
</dbReference>
<comment type="cofactor">
    <cofactor evidence="6">
        <name>Zn(2+)</name>
        <dbReference type="ChEBI" id="CHEBI:29105"/>
    </cofactor>
    <text evidence="6">Binds 1 zinc ion per subunit. The zinc ion is important for the structural integrity of the protein.</text>
</comment>
<evidence type="ECO:0000256" key="2">
    <source>
        <dbReference type="ARBA" id="ARBA00022723"/>
    </source>
</evidence>
<evidence type="ECO:0000313" key="9">
    <source>
        <dbReference type="Proteomes" id="UP000198615"/>
    </source>
</evidence>
<gene>
    <name evidence="6" type="primary">msrB</name>
    <name evidence="8" type="ORF">SAMN05660686_00113</name>
</gene>
<dbReference type="Gene3D" id="2.170.150.20">
    <property type="entry name" value="Peptide methionine sulfoxide reductase"/>
    <property type="match status" value="1"/>
</dbReference>
<feature type="binding site" evidence="6">
    <location>
        <position position="97"/>
    </location>
    <ligand>
        <name>Zn(2+)</name>
        <dbReference type="ChEBI" id="CHEBI:29105"/>
    </ligand>
</feature>
<dbReference type="EMBL" id="FNBW01000001">
    <property type="protein sequence ID" value="SDF06696.1"/>
    <property type="molecule type" value="Genomic_DNA"/>
</dbReference>
<name>A0A8G2BDX4_9PROT</name>
<dbReference type="GO" id="GO:0005737">
    <property type="term" value="C:cytoplasm"/>
    <property type="evidence" value="ECO:0007669"/>
    <property type="project" value="TreeGrafter"/>
</dbReference>
<dbReference type="InterPro" id="IPR002579">
    <property type="entry name" value="Met_Sox_Rdtase_MsrB_dom"/>
</dbReference>
<dbReference type="HAMAP" id="MF_01400">
    <property type="entry name" value="MsrB"/>
    <property type="match status" value="1"/>
</dbReference>
<dbReference type="OrthoDB" id="9785497at2"/>
<feature type="binding site" evidence="6">
    <location>
        <position position="51"/>
    </location>
    <ligand>
        <name>Zn(2+)</name>
        <dbReference type="ChEBI" id="CHEBI:29105"/>
    </ligand>
</feature>
<dbReference type="PROSITE" id="PS51790">
    <property type="entry name" value="MSRB"/>
    <property type="match status" value="1"/>
</dbReference>
<dbReference type="GO" id="GO:0033743">
    <property type="term" value="F:peptide-methionine (R)-S-oxide reductase activity"/>
    <property type="evidence" value="ECO:0007669"/>
    <property type="project" value="UniProtKB-UniRule"/>
</dbReference>
<evidence type="ECO:0000256" key="5">
    <source>
        <dbReference type="ARBA" id="ARBA00048488"/>
    </source>
</evidence>
<feature type="binding site" evidence="6">
    <location>
        <position position="48"/>
    </location>
    <ligand>
        <name>Zn(2+)</name>
        <dbReference type="ChEBI" id="CHEBI:29105"/>
    </ligand>
</feature>
<accession>A0A8G2BDX4</accession>